<dbReference type="SUPFAM" id="SSF51905">
    <property type="entry name" value="FAD/NAD(P)-binding domain"/>
    <property type="match status" value="1"/>
</dbReference>
<dbReference type="Pfam" id="PF00732">
    <property type="entry name" value="GMC_oxred_N"/>
    <property type="match status" value="1"/>
</dbReference>
<organism evidence="7 8">
    <name type="scientific">Sulfurimonas diazotrophicus</name>
    <dbReference type="NCBI Taxonomy" id="3131939"/>
    <lineage>
        <taxon>Bacteria</taxon>
        <taxon>Pseudomonadati</taxon>
        <taxon>Campylobacterota</taxon>
        <taxon>Epsilonproteobacteria</taxon>
        <taxon>Campylobacterales</taxon>
        <taxon>Sulfurimonadaceae</taxon>
        <taxon>Sulfurimonas</taxon>
    </lineage>
</organism>
<dbReference type="Proteomes" id="UP001447842">
    <property type="component" value="Chromosome"/>
</dbReference>
<dbReference type="Gene3D" id="3.50.50.60">
    <property type="entry name" value="FAD/NAD(P)-binding domain"/>
    <property type="match status" value="2"/>
</dbReference>
<feature type="domain" description="Glucose-methanol-choline oxidoreductase N-terminal" evidence="5">
    <location>
        <begin position="176"/>
        <end position="318"/>
    </location>
</feature>
<keyword evidence="8" id="KW-1185">Reference proteome</keyword>
<reference evidence="7 8" key="1">
    <citation type="submission" date="2024-03" db="EMBL/GenBank/DDBJ databases">
        <title>Sulfurimonas sp. HSL3-1.</title>
        <authorList>
            <person name="Wang S."/>
        </authorList>
    </citation>
    <scope>NUCLEOTIDE SEQUENCE [LARGE SCALE GENOMIC DNA]</scope>
    <source>
        <strain evidence="7 8">HSL3-1</strain>
    </source>
</reference>
<gene>
    <name evidence="7" type="ORF">WCY31_06395</name>
</gene>
<dbReference type="InterPro" id="IPR000172">
    <property type="entry name" value="GMC_OxRdtase_N"/>
</dbReference>
<evidence type="ECO:0000256" key="3">
    <source>
        <dbReference type="ARBA" id="ARBA00022827"/>
    </source>
</evidence>
<dbReference type="PANTHER" id="PTHR46056:SF12">
    <property type="entry name" value="LONG-CHAIN-ALCOHOL OXIDASE"/>
    <property type="match status" value="1"/>
</dbReference>
<accession>A0ABZ3HDD9</accession>
<proteinExistence type="inferred from homology"/>
<feature type="domain" description="Glucose-methanol-choline oxidoreductase C-terminal" evidence="6">
    <location>
        <begin position="426"/>
        <end position="544"/>
    </location>
</feature>
<evidence type="ECO:0000313" key="8">
    <source>
        <dbReference type="Proteomes" id="UP001447842"/>
    </source>
</evidence>
<dbReference type="Pfam" id="PF13450">
    <property type="entry name" value="NAD_binding_8"/>
    <property type="match status" value="1"/>
</dbReference>
<dbReference type="EMBL" id="CP147920">
    <property type="protein sequence ID" value="XAU16336.1"/>
    <property type="molecule type" value="Genomic_DNA"/>
</dbReference>
<comment type="similarity">
    <text evidence="1">Belongs to the GMC oxidoreductase family.</text>
</comment>
<evidence type="ECO:0000256" key="1">
    <source>
        <dbReference type="ARBA" id="ARBA00010790"/>
    </source>
</evidence>
<dbReference type="PANTHER" id="PTHR46056">
    <property type="entry name" value="LONG-CHAIN-ALCOHOL OXIDASE"/>
    <property type="match status" value="1"/>
</dbReference>
<dbReference type="Pfam" id="PF05199">
    <property type="entry name" value="GMC_oxred_C"/>
    <property type="match status" value="1"/>
</dbReference>
<evidence type="ECO:0000259" key="6">
    <source>
        <dbReference type="Pfam" id="PF05199"/>
    </source>
</evidence>
<dbReference type="InterPro" id="IPR007867">
    <property type="entry name" value="GMC_OxRtase_C"/>
</dbReference>
<evidence type="ECO:0000256" key="4">
    <source>
        <dbReference type="ARBA" id="ARBA00023002"/>
    </source>
</evidence>
<keyword evidence="2" id="KW-0285">Flavoprotein</keyword>
<dbReference type="RefSeq" id="WP_345973745.1">
    <property type="nucleotide sequence ID" value="NZ_CP147920.1"/>
</dbReference>
<dbReference type="InterPro" id="IPR036188">
    <property type="entry name" value="FAD/NAD-bd_sf"/>
</dbReference>
<evidence type="ECO:0000313" key="7">
    <source>
        <dbReference type="EMBL" id="XAU16336.1"/>
    </source>
</evidence>
<keyword evidence="4" id="KW-0560">Oxidoreductase</keyword>
<sequence>MKQYDICIVGSGAGASPVAYELSRAGYRVLVLEKGPYLTEKDFTKDEIAVSRRSIYTPRLREEQHVVETYSSDGSIDRVTAAESGWNFWNGSMVGGSSNLMSGYFHRMKPVDFRLRSAFGPVEGANVVDWPISYDDMEPYFTKVEQLVGVSGRVVEHPFQERRSTKDFPFPPTWEQPISGWFDTACETLGYHSIPTPRAVLPFDALGRSGCSYSNFCGSYGCATGAKGNARAALLEKAKATGRCDILPNVFVYRLDADRQRVTAAHYFDADGRSHTVTAGTFVVAAQAIESVRLLFNSRNDLHPDGLGNANGQLGKNLIFSAGGSGRGRFEFARLNERQRFELMTRGAFVNRSLQEWYVYHQNGRALKGGTIDFLFEHPNPVSRALRELYDDEGNLLWGRKLQARLKHAFTASRIFAFEVFNDWMPTDKCFVSVDESVKDKWGVPVGKIRLYGHPHDIEVGNYLAAKAERVLRQMGAVEIESDISSAPPPNLVAGGCRFGTDPEHSVLDPDCRMHGIANLYVSDASFMPTGGSVPYTWTIYANAFRVADAIIAALKGRETGYNNVKDS</sequence>
<protein>
    <submittedName>
        <fullName evidence="7">GMC family oxidoreductase</fullName>
    </submittedName>
</protein>
<evidence type="ECO:0000259" key="5">
    <source>
        <dbReference type="Pfam" id="PF00732"/>
    </source>
</evidence>
<name>A0ABZ3HDD9_9BACT</name>
<evidence type="ECO:0000256" key="2">
    <source>
        <dbReference type="ARBA" id="ARBA00022630"/>
    </source>
</evidence>
<keyword evidence="3" id="KW-0274">FAD</keyword>